<dbReference type="EMBL" id="MZNU01000095">
    <property type="protein sequence ID" value="OWP04695.1"/>
    <property type="molecule type" value="Genomic_DNA"/>
</dbReference>
<protein>
    <submittedName>
        <fullName evidence="2">Uncharacterized protein</fullName>
    </submittedName>
</protein>
<accession>A0A218ZBM5</accession>
<feature type="chain" id="PRO_5012284605" evidence="1">
    <location>
        <begin position="20"/>
        <end position="74"/>
    </location>
</feature>
<feature type="signal peptide" evidence="1">
    <location>
        <begin position="1"/>
        <end position="19"/>
    </location>
</feature>
<dbReference type="Proteomes" id="UP000242519">
    <property type="component" value="Unassembled WGS sequence"/>
</dbReference>
<name>A0A218ZBM5_9HELO</name>
<organism evidence="2 3">
    <name type="scientific">Diplocarpon coronariae</name>
    <dbReference type="NCBI Taxonomy" id="2795749"/>
    <lineage>
        <taxon>Eukaryota</taxon>
        <taxon>Fungi</taxon>
        <taxon>Dikarya</taxon>
        <taxon>Ascomycota</taxon>
        <taxon>Pezizomycotina</taxon>
        <taxon>Leotiomycetes</taxon>
        <taxon>Helotiales</taxon>
        <taxon>Drepanopezizaceae</taxon>
        <taxon>Diplocarpon</taxon>
    </lineage>
</organism>
<gene>
    <name evidence="2" type="ORF">B2J93_5714</name>
</gene>
<comment type="caution">
    <text evidence="2">The sequence shown here is derived from an EMBL/GenBank/DDBJ whole genome shotgun (WGS) entry which is preliminary data.</text>
</comment>
<evidence type="ECO:0000256" key="1">
    <source>
        <dbReference type="SAM" id="SignalP"/>
    </source>
</evidence>
<evidence type="ECO:0000313" key="2">
    <source>
        <dbReference type="EMBL" id="OWP04695.1"/>
    </source>
</evidence>
<dbReference type="AlphaFoldDB" id="A0A218ZBM5"/>
<keyword evidence="1" id="KW-0732">Signal</keyword>
<reference evidence="2 3" key="1">
    <citation type="submission" date="2017-04" db="EMBL/GenBank/DDBJ databases">
        <title>Draft genome sequence of Marssonina coronaria NL1: causal agent of apple blotch.</title>
        <authorList>
            <person name="Cheng Q."/>
        </authorList>
    </citation>
    <scope>NUCLEOTIDE SEQUENCE [LARGE SCALE GENOMIC DNA]</scope>
    <source>
        <strain evidence="2 3">NL1</strain>
    </source>
</reference>
<evidence type="ECO:0000313" key="3">
    <source>
        <dbReference type="Proteomes" id="UP000242519"/>
    </source>
</evidence>
<proteinExistence type="predicted"/>
<sequence>MRLVTIFSSFLALSSGAVAIWCNNYNDPGVNECASGYTSFCCSEASAQDKPNWKDDCQGGPVCANGIGKQMCCK</sequence>
<keyword evidence="3" id="KW-1185">Reference proteome</keyword>
<dbReference type="InParanoid" id="A0A218ZBM5"/>